<feature type="transmembrane region" description="Helical" evidence="6">
    <location>
        <begin position="33"/>
        <end position="54"/>
    </location>
</feature>
<dbReference type="InterPro" id="IPR051258">
    <property type="entry name" value="Diverse_Substrate_Transporter"/>
</dbReference>
<evidence type="ECO:0000313" key="8">
    <source>
        <dbReference type="EMBL" id="KYF55120.1"/>
    </source>
</evidence>
<feature type="domain" description="EamA" evidence="7">
    <location>
        <begin position="6"/>
        <end position="138"/>
    </location>
</feature>
<feature type="transmembrane region" description="Helical" evidence="6">
    <location>
        <begin position="118"/>
        <end position="139"/>
    </location>
</feature>
<feature type="transmembrane region" description="Helical" evidence="6">
    <location>
        <begin position="151"/>
        <end position="168"/>
    </location>
</feature>
<dbReference type="GO" id="GO:0005886">
    <property type="term" value="C:plasma membrane"/>
    <property type="evidence" value="ECO:0007669"/>
    <property type="project" value="UniProtKB-SubCell"/>
</dbReference>
<evidence type="ECO:0000256" key="3">
    <source>
        <dbReference type="ARBA" id="ARBA00022692"/>
    </source>
</evidence>
<evidence type="ECO:0000256" key="1">
    <source>
        <dbReference type="ARBA" id="ARBA00004651"/>
    </source>
</evidence>
<evidence type="ECO:0000256" key="5">
    <source>
        <dbReference type="ARBA" id="ARBA00023136"/>
    </source>
</evidence>
<dbReference type="Proteomes" id="UP000075604">
    <property type="component" value="Unassembled WGS sequence"/>
</dbReference>
<organism evidence="8 9">
    <name type="scientific">Sorangium cellulosum</name>
    <name type="common">Polyangium cellulosum</name>
    <dbReference type="NCBI Taxonomy" id="56"/>
    <lineage>
        <taxon>Bacteria</taxon>
        <taxon>Pseudomonadati</taxon>
        <taxon>Myxococcota</taxon>
        <taxon>Polyangia</taxon>
        <taxon>Polyangiales</taxon>
        <taxon>Polyangiaceae</taxon>
        <taxon>Sorangium</taxon>
    </lineage>
</organism>
<evidence type="ECO:0000256" key="6">
    <source>
        <dbReference type="SAM" id="Phobius"/>
    </source>
</evidence>
<dbReference type="SUPFAM" id="SSF103481">
    <property type="entry name" value="Multidrug resistance efflux transporter EmrE"/>
    <property type="match status" value="2"/>
</dbReference>
<evidence type="ECO:0000256" key="4">
    <source>
        <dbReference type="ARBA" id="ARBA00022989"/>
    </source>
</evidence>
<accession>A0A150PHH6</accession>
<evidence type="ECO:0000259" key="7">
    <source>
        <dbReference type="Pfam" id="PF00892"/>
    </source>
</evidence>
<dbReference type="PANTHER" id="PTHR42920">
    <property type="entry name" value="OS03G0707200 PROTEIN-RELATED"/>
    <property type="match status" value="1"/>
</dbReference>
<dbReference type="InterPro" id="IPR037185">
    <property type="entry name" value="EmrE-like"/>
</dbReference>
<comment type="caution">
    <text evidence="8">The sequence shown here is derived from an EMBL/GenBank/DDBJ whole genome shotgun (WGS) entry which is preliminary data.</text>
</comment>
<keyword evidence="2" id="KW-1003">Cell membrane</keyword>
<feature type="domain" description="EamA" evidence="7">
    <location>
        <begin position="149"/>
        <end position="285"/>
    </location>
</feature>
<dbReference type="EMBL" id="JELX01002521">
    <property type="protein sequence ID" value="KYF55120.1"/>
    <property type="molecule type" value="Genomic_DNA"/>
</dbReference>
<feature type="transmembrane region" description="Helical" evidence="6">
    <location>
        <begin position="66"/>
        <end position="87"/>
    </location>
</feature>
<proteinExistence type="predicted"/>
<feature type="transmembrane region" description="Helical" evidence="6">
    <location>
        <begin position="180"/>
        <end position="202"/>
    </location>
</feature>
<feature type="transmembrane region" description="Helical" evidence="6">
    <location>
        <begin position="243"/>
        <end position="264"/>
    </location>
</feature>
<reference evidence="8 9" key="1">
    <citation type="submission" date="2014-02" db="EMBL/GenBank/DDBJ databases">
        <title>The small core and large imbalanced accessory genome model reveals a collaborative survival strategy of Sorangium cellulosum strains in nature.</title>
        <authorList>
            <person name="Han K."/>
            <person name="Peng R."/>
            <person name="Blom J."/>
            <person name="Li Y.-Z."/>
        </authorList>
    </citation>
    <scope>NUCLEOTIDE SEQUENCE [LARGE SCALE GENOMIC DNA]</scope>
    <source>
        <strain evidence="8 9">So0157-18</strain>
    </source>
</reference>
<feature type="transmembrane region" description="Helical" evidence="6">
    <location>
        <begin position="93"/>
        <end position="111"/>
    </location>
</feature>
<dbReference type="InterPro" id="IPR000620">
    <property type="entry name" value="EamA_dom"/>
</dbReference>
<gene>
    <name evidence="8" type="ORF">BE04_43875</name>
</gene>
<dbReference type="AlphaFoldDB" id="A0A150PHH6"/>
<keyword evidence="4 6" id="KW-1133">Transmembrane helix</keyword>
<keyword evidence="5 6" id="KW-0472">Membrane</keyword>
<dbReference type="Pfam" id="PF00892">
    <property type="entry name" value="EamA"/>
    <property type="match status" value="2"/>
</dbReference>
<evidence type="ECO:0000313" key="9">
    <source>
        <dbReference type="Proteomes" id="UP000075604"/>
    </source>
</evidence>
<feature type="transmembrane region" description="Helical" evidence="6">
    <location>
        <begin position="217"/>
        <end position="236"/>
    </location>
</feature>
<keyword evidence="3 6" id="KW-0812">Transmembrane</keyword>
<protein>
    <recommendedName>
        <fullName evidence="7">EamA domain-containing protein</fullName>
    </recommendedName>
</protein>
<dbReference type="PANTHER" id="PTHR42920:SF5">
    <property type="entry name" value="EAMA DOMAIN-CONTAINING PROTEIN"/>
    <property type="match status" value="1"/>
</dbReference>
<sequence length="301" mass="32587">MKTVALSCFLLNTLLWATFYAVSKEALARIDNFVFSFLEVGSLLPAVVLILCLSWRRERAAFTRALVVRGVKLGSVLALAIFTSTLALKHTTATNTAFFPSLNGIMAALIARGLLKRPIAATTWIAGLVASAGALLMIFEAPVNGAHWRGDLIALLAAFFYTCYIFRVDHDIHQDDSSPWPLFGIEVATMIVLTGLGAAVLGDWSAVHPVFPKDLVVILYIGFGTTLLPTAISIFMQKHVSPVTVAFIYVFEPIWSALLARLYLGEALTLRGYLGGALIISGALMHTWHTVRPTAPALAEA</sequence>
<comment type="subcellular location">
    <subcellularLocation>
        <location evidence="1">Cell membrane</location>
        <topology evidence="1">Multi-pass membrane protein</topology>
    </subcellularLocation>
</comment>
<name>A0A150PHH6_SORCE</name>
<evidence type="ECO:0000256" key="2">
    <source>
        <dbReference type="ARBA" id="ARBA00022475"/>
    </source>
</evidence>